<name>A0A7R9QP75_9ACAR</name>
<dbReference type="PROSITE" id="PS50404">
    <property type="entry name" value="GST_NTER"/>
    <property type="match status" value="1"/>
</dbReference>
<protein>
    <recommendedName>
        <fullName evidence="6">Glutathione S-transferase</fullName>
    </recommendedName>
</protein>
<dbReference type="PROSITE" id="PS50405">
    <property type="entry name" value="GST_CTER"/>
    <property type="match status" value="1"/>
</dbReference>
<reference evidence="4" key="1">
    <citation type="submission" date="2020-11" db="EMBL/GenBank/DDBJ databases">
        <authorList>
            <person name="Tran Van P."/>
        </authorList>
    </citation>
    <scope>NUCLEOTIDE SEQUENCE</scope>
</reference>
<dbReference type="SFLD" id="SFLDS00019">
    <property type="entry name" value="Glutathione_Transferase_(cytos"/>
    <property type="match status" value="1"/>
</dbReference>
<dbReference type="Proteomes" id="UP000728032">
    <property type="component" value="Unassembled WGS sequence"/>
</dbReference>
<dbReference type="InterPro" id="IPR010987">
    <property type="entry name" value="Glutathione-S-Trfase_C-like"/>
</dbReference>
<dbReference type="Gene3D" id="1.20.1050.10">
    <property type="match status" value="1"/>
</dbReference>
<evidence type="ECO:0000259" key="3">
    <source>
        <dbReference type="PROSITE" id="PS50405"/>
    </source>
</evidence>
<keyword evidence="5" id="KW-1185">Reference proteome</keyword>
<gene>
    <name evidence="4" type="ORF">ONB1V03_LOCUS9985</name>
</gene>
<evidence type="ECO:0000313" key="5">
    <source>
        <dbReference type="Proteomes" id="UP000728032"/>
    </source>
</evidence>
<feature type="domain" description="GST C-terminal" evidence="3">
    <location>
        <begin position="88"/>
        <end position="211"/>
    </location>
</feature>
<dbReference type="Pfam" id="PF13417">
    <property type="entry name" value="GST_N_3"/>
    <property type="match status" value="1"/>
</dbReference>
<evidence type="ECO:0008006" key="6">
    <source>
        <dbReference type="Google" id="ProtNLM"/>
    </source>
</evidence>
<dbReference type="EMBL" id="OC921357">
    <property type="protein sequence ID" value="CAD7653329.1"/>
    <property type="molecule type" value="Genomic_DNA"/>
</dbReference>
<accession>A0A7R9QP75</accession>
<dbReference type="SUPFAM" id="SSF52833">
    <property type="entry name" value="Thioredoxin-like"/>
    <property type="match status" value="1"/>
</dbReference>
<feature type="domain" description="GST N-terminal" evidence="2">
    <location>
        <begin position="1"/>
        <end position="82"/>
    </location>
</feature>
<dbReference type="SUPFAM" id="SSF47616">
    <property type="entry name" value="GST C-terminal domain-like"/>
    <property type="match status" value="1"/>
</dbReference>
<dbReference type="InterPro" id="IPR036249">
    <property type="entry name" value="Thioredoxin-like_sf"/>
</dbReference>
<dbReference type="FunFam" id="1.20.1050.10:FF:000007">
    <property type="entry name" value="Glutathione S-transferase 1-1"/>
    <property type="match status" value="1"/>
</dbReference>
<dbReference type="AlphaFoldDB" id="A0A7R9QP75"/>
<dbReference type="SFLD" id="SFLDG00358">
    <property type="entry name" value="Main_(cytGST)"/>
    <property type="match status" value="1"/>
</dbReference>
<organism evidence="4">
    <name type="scientific">Oppiella nova</name>
    <dbReference type="NCBI Taxonomy" id="334625"/>
    <lineage>
        <taxon>Eukaryota</taxon>
        <taxon>Metazoa</taxon>
        <taxon>Ecdysozoa</taxon>
        <taxon>Arthropoda</taxon>
        <taxon>Chelicerata</taxon>
        <taxon>Arachnida</taxon>
        <taxon>Acari</taxon>
        <taxon>Acariformes</taxon>
        <taxon>Sarcoptiformes</taxon>
        <taxon>Oribatida</taxon>
        <taxon>Brachypylina</taxon>
        <taxon>Oppioidea</taxon>
        <taxon>Oppiidae</taxon>
        <taxon>Oppiella</taxon>
    </lineage>
</organism>
<evidence type="ECO:0000256" key="1">
    <source>
        <dbReference type="ARBA" id="ARBA00011738"/>
    </source>
</evidence>
<dbReference type="PANTHER" id="PTHR43969">
    <property type="entry name" value="GLUTATHIONE S TRANSFERASE D10, ISOFORM A-RELATED"/>
    <property type="match status" value="1"/>
</dbReference>
<dbReference type="OrthoDB" id="37920at2759"/>
<dbReference type="InterPro" id="IPR036282">
    <property type="entry name" value="Glutathione-S-Trfase_C_sf"/>
</dbReference>
<dbReference type="InterPro" id="IPR004045">
    <property type="entry name" value="Glutathione_S-Trfase_N"/>
</dbReference>
<sequence length="214" mass="24773">MSIDLYMWPFSPPSRAVLMLTKELNIKTNIKIIELCVGQHLQPEYLSVSPGGLVPAIDDNGYKLWESRAIMQYLCSKYGPDTQLYPKDLETRAEVDRWLYTDCTLFPFIRDVTFFSKFRSILTESTISLLKDNLKLVNQLIGDKTYLVDNHLTIADLSLSASLSFLIYYNYDLTDYPNISRWYISLSKLLPYFEEINGFTSDEANEIVSKMQKI</sequence>
<evidence type="ECO:0000313" key="4">
    <source>
        <dbReference type="EMBL" id="CAD7653329.1"/>
    </source>
</evidence>
<dbReference type="Gene3D" id="3.40.30.10">
    <property type="entry name" value="Glutaredoxin"/>
    <property type="match status" value="1"/>
</dbReference>
<dbReference type="InterPro" id="IPR040079">
    <property type="entry name" value="Glutathione_S-Trfase"/>
</dbReference>
<dbReference type="GO" id="GO:0004364">
    <property type="term" value="F:glutathione transferase activity"/>
    <property type="evidence" value="ECO:0007669"/>
    <property type="project" value="TreeGrafter"/>
</dbReference>
<evidence type="ECO:0000259" key="2">
    <source>
        <dbReference type="PROSITE" id="PS50404"/>
    </source>
</evidence>
<dbReference type="PANTHER" id="PTHR43969:SF9">
    <property type="entry name" value="GLUTATHIONE S TRANSFERASE D10, ISOFORM A-RELATED"/>
    <property type="match status" value="1"/>
</dbReference>
<proteinExistence type="predicted"/>
<dbReference type="GO" id="GO:0006749">
    <property type="term" value="P:glutathione metabolic process"/>
    <property type="evidence" value="ECO:0007669"/>
    <property type="project" value="TreeGrafter"/>
</dbReference>
<comment type="subunit">
    <text evidence="1">Homodimer.</text>
</comment>
<dbReference type="Pfam" id="PF13410">
    <property type="entry name" value="GST_C_2"/>
    <property type="match status" value="1"/>
</dbReference>
<dbReference type="EMBL" id="CAJPVJ010006532">
    <property type="protein sequence ID" value="CAG2170516.1"/>
    <property type="molecule type" value="Genomic_DNA"/>
</dbReference>